<accession>A0A7R9DV37</accession>
<organism evidence="4">
    <name type="scientific">Timema poppense</name>
    <name type="common">Walking stick</name>
    <dbReference type="NCBI Taxonomy" id="170557"/>
    <lineage>
        <taxon>Eukaryota</taxon>
        <taxon>Metazoa</taxon>
        <taxon>Ecdysozoa</taxon>
        <taxon>Arthropoda</taxon>
        <taxon>Hexapoda</taxon>
        <taxon>Insecta</taxon>
        <taxon>Pterygota</taxon>
        <taxon>Neoptera</taxon>
        <taxon>Polyneoptera</taxon>
        <taxon>Phasmatodea</taxon>
        <taxon>Timematodea</taxon>
        <taxon>Timematoidea</taxon>
        <taxon>Timematidae</taxon>
        <taxon>Timema</taxon>
    </lineage>
</organism>
<evidence type="ECO:0000313" key="4">
    <source>
        <dbReference type="EMBL" id="CAD7420395.1"/>
    </source>
</evidence>
<dbReference type="PANTHER" id="PTHR45820:SF9">
    <property type="entry name" value="FI23527P1"/>
    <property type="match status" value="1"/>
</dbReference>
<dbReference type="AlphaFoldDB" id="A0A7R9DV37"/>
<reference evidence="4" key="1">
    <citation type="submission" date="2020-11" db="EMBL/GenBank/DDBJ databases">
        <authorList>
            <person name="Tran Van P."/>
        </authorList>
    </citation>
    <scope>NUCLEOTIDE SEQUENCE</scope>
</reference>
<keyword evidence="2" id="KW-0862">Zinc</keyword>
<feature type="compositionally biased region" description="Polar residues" evidence="3">
    <location>
        <begin position="238"/>
        <end position="255"/>
    </location>
</feature>
<proteinExistence type="inferred from homology"/>
<dbReference type="GO" id="GO:0006882">
    <property type="term" value="P:intracellular zinc ion homeostasis"/>
    <property type="evidence" value="ECO:0007669"/>
    <property type="project" value="TreeGrafter"/>
</dbReference>
<feature type="compositionally biased region" description="Low complexity" evidence="3">
    <location>
        <begin position="256"/>
        <end position="272"/>
    </location>
</feature>
<sequence>MTLYYNLHHGGTKQGKVVLCPTDRRCQLLLSPAVKESGQILLQTIPDSINVESLCSELQSTFPEIVNIHDLHIWQLKATNIYSTVHITFRSHKVNLWGSRTMSGPLVVVTTIRMSPRTPCVMCDVCPQDYMRINKDITDFFLLQGITQLTLQPEFYQIINAPLYIHTWFQFDLSGKRAVPRGMDVDCCLIPCLEQACKSRHCCQEYEDDAPRVTVMGHQHCHLQPPPLPETHPRPTSGDPSQACDTKASVPSDTQPRSSGSDPGSLLPGSRLQDIKASEACPFRTDGEPHEPEEDVAGTRSHSDTEDENSEERVLQSRL</sequence>
<dbReference type="PANTHER" id="PTHR45820">
    <property type="entry name" value="FI23527P1"/>
    <property type="match status" value="1"/>
</dbReference>
<dbReference type="GO" id="GO:0005385">
    <property type="term" value="F:zinc ion transmembrane transporter activity"/>
    <property type="evidence" value="ECO:0007669"/>
    <property type="project" value="TreeGrafter"/>
</dbReference>
<name>A0A7R9DV37_TIMPO</name>
<feature type="region of interest" description="Disordered" evidence="3">
    <location>
        <begin position="221"/>
        <end position="319"/>
    </location>
</feature>
<evidence type="ECO:0000256" key="2">
    <source>
        <dbReference type="ARBA" id="ARBA00022833"/>
    </source>
</evidence>
<dbReference type="GO" id="GO:0010312">
    <property type="term" value="P:detoxification of zinc ion"/>
    <property type="evidence" value="ECO:0007669"/>
    <property type="project" value="TreeGrafter"/>
</dbReference>
<evidence type="ECO:0000256" key="3">
    <source>
        <dbReference type="SAM" id="MobiDB-lite"/>
    </source>
</evidence>
<dbReference type="GO" id="GO:0016020">
    <property type="term" value="C:membrane"/>
    <property type="evidence" value="ECO:0007669"/>
    <property type="project" value="TreeGrafter"/>
</dbReference>
<protein>
    <submittedName>
        <fullName evidence="4">Uncharacterized protein</fullName>
    </submittedName>
</protein>
<evidence type="ECO:0000256" key="1">
    <source>
        <dbReference type="ARBA" id="ARBA00008873"/>
    </source>
</evidence>
<dbReference type="EMBL" id="OD030721">
    <property type="protein sequence ID" value="CAD7420395.1"/>
    <property type="molecule type" value="Genomic_DNA"/>
</dbReference>
<gene>
    <name evidence="4" type="ORF">TPSB3V08_LOCUS13810</name>
</gene>
<comment type="similarity">
    <text evidence="1">Belongs to the cation diffusion facilitator (CDF) transporter (TC 2.A.4) family. SLC30A subfamily.</text>
</comment>